<feature type="compositionally biased region" description="Low complexity" evidence="1">
    <location>
        <begin position="104"/>
        <end position="129"/>
    </location>
</feature>
<comment type="caution">
    <text evidence="4">The sequence shown here is derived from an EMBL/GenBank/DDBJ whole genome shotgun (WGS) entry which is preliminary data.</text>
</comment>
<evidence type="ECO:0008006" key="6">
    <source>
        <dbReference type="Google" id="ProtNLM"/>
    </source>
</evidence>
<dbReference type="Proteomes" id="UP000612362">
    <property type="component" value="Unassembled WGS sequence"/>
</dbReference>
<dbReference type="Pfam" id="PF12773">
    <property type="entry name" value="DZR"/>
    <property type="match status" value="1"/>
</dbReference>
<dbReference type="InterPro" id="IPR025874">
    <property type="entry name" value="DZR"/>
</dbReference>
<sequence>MTCVSCGADVTGKKFCPECGTSVQAARTVHRCPHCQSEVRPGVAFCGSCGQSLRGATPPPPPATRGCPSCHAELPLSSAFCTNCGYQVQASTSASASGQYAQYPSQPQTAYPASQPYQQPSQYPQPYGQQGFGGGYQPDPMLGQGQMALRCPTCMAMAPVGTTNCRSCRTSLVGVVPMPMNAMYPGQPQQQGGFLQGDGGKYALGALGGAAAVIGGEMLLDNLRDGGHHHRHRDDDDGGPLEFLDDIGLF</sequence>
<keyword evidence="5" id="KW-1185">Reference proteome</keyword>
<reference evidence="4" key="1">
    <citation type="submission" date="2020-10" db="EMBL/GenBank/DDBJ databases">
        <title>Taxonomic study of unclassified bacteria belonging to the class Ktedonobacteria.</title>
        <authorList>
            <person name="Yabe S."/>
            <person name="Wang C.M."/>
            <person name="Zheng Y."/>
            <person name="Sakai Y."/>
            <person name="Cavaletti L."/>
            <person name="Monciardini P."/>
            <person name="Donadio S."/>
        </authorList>
    </citation>
    <scope>NUCLEOTIDE SEQUENCE</scope>
    <source>
        <strain evidence="4">SOSP1-1</strain>
    </source>
</reference>
<protein>
    <recommendedName>
        <fullName evidence="6">DZANK-type domain-containing protein</fullName>
    </recommendedName>
</protein>
<evidence type="ECO:0000256" key="1">
    <source>
        <dbReference type="SAM" id="MobiDB-lite"/>
    </source>
</evidence>
<accession>A0A8J3I2P5</accession>
<dbReference type="AlphaFoldDB" id="A0A8J3I2P5"/>
<feature type="domain" description="DZANK-type" evidence="3">
    <location>
        <begin position="32"/>
        <end position="85"/>
    </location>
</feature>
<dbReference type="EMBL" id="BNJF01000001">
    <property type="protein sequence ID" value="GHO45608.1"/>
    <property type="molecule type" value="Genomic_DNA"/>
</dbReference>
<feature type="region of interest" description="Disordered" evidence="1">
    <location>
        <begin position="104"/>
        <end position="133"/>
    </location>
</feature>
<proteinExistence type="predicted"/>
<gene>
    <name evidence="4" type="ORF">KSX_37710</name>
</gene>
<evidence type="ECO:0000259" key="3">
    <source>
        <dbReference type="Pfam" id="PF12773"/>
    </source>
</evidence>
<evidence type="ECO:0000313" key="5">
    <source>
        <dbReference type="Proteomes" id="UP000612362"/>
    </source>
</evidence>
<dbReference type="RefSeq" id="WP_220194923.1">
    <property type="nucleotide sequence ID" value="NZ_BNJF01000001.1"/>
</dbReference>
<evidence type="ECO:0000313" key="4">
    <source>
        <dbReference type="EMBL" id="GHO45608.1"/>
    </source>
</evidence>
<dbReference type="Pfam" id="PF11682">
    <property type="entry name" value="Zn_ribbon_11"/>
    <property type="match status" value="1"/>
</dbReference>
<dbReference type="InterPro" id="IPR021696">
    <property type="entry name" value="DUF3279"/>
</dbReference>
<evidence type="ECO:0000259" key="2">
    <source>
        <dbReference type="Pfam" id="PF11682"/>
    </source>
</evidence>
<organism evidence="4 5">
    <name type="scientific">Ktedonospora formicarum</name>
    <dbReference type="NCBI Taxonomy" id="2778364"/>
    <lineage>
        <taxon>Bacteria</taxon>
        <taxon>Bacillati</taxon>
        <taxon>Chloroflexota</taxon>
        <taxon>Ktedonobacteria</taxon>
        <taxon>Ktedonobacterales</taxon>
        <taxon>Ktedonobacteraceae</taxon>
        <taxon>Ktedonospora</taxon>
    </lineage>
</organism>
<name>A0A8J3I2P5_9CHLR</name>
<feature type="domain" description="DUF3279" evidence="2">
    <location>
        <begin position="3"/>
        <end position="23"/>
    </location>
</feature>